<name>A0A516KLC6_9BACI</name>
<evidence type="ECO:0008006" key="4">
    <source>
        <dbReference type="Google" id="ProtNLM"/>
    </source>
</evidence>
<dbReference type="KEGG" id="aqt:FN924_12680"/>
<dbReference type="OrthoDB" id="2382309at2"/>
<protein>
    <recommendedName>
        <fullName evidence="4">YuiB family protein</fullName>
    </recommendedName>
</protein>
<gene>
    <name evidence="2" type="ORF">FN924_12680</name>
</gene>
<evidence type="ECO:0000313" key="2">
    <source>
        <dbReference type="EMBL" id="QDP42186.1"/>
    </source>
</evidence>
<feature type="transmembrane region" description="Helical" evidence="1">
    <location>
        <begin position="43"/>
        <end position="64"/>
    </location>
</feature>
<feature type="transmembrane region" description="Helical" evidence="1">
    <location>
        <begin position="84"/>
        <end position="104"/>
    </location>
</feature>
<accession>A0A516KLC6</accession>
<proteinExistence type="predicted"/>
<dbReference type="Pfam" id="PF14068">
    <property type="entry name" value="YuiB"/>
    <property type="match status" value="1"/>
</dbReference>
<feature type="transmembrane region" description="Helical" evidence="1">
    <location>
        <begin position="12"/>
        <end position="31"/>
    </location>
</feature>
<keyword evidence="1" id="KW-1133">Transmembrane helix</keyword>
<keyword evidence="1" id="KW-0472">Membrane</keyword>
<dbReference type="Proteomes" id="UP000315215">
    <property type="component" value="Chromosome"/>
</dbReference>
<reference evidence="2 3" key="1">
    <citation type="submission" date="2019-07" db="EMBL/GenBank/DDBJ databases">
        <authorList>
            <person name="Li J."/>
        </authorList>
    </citation>
    <scope>NUCLEOTIDE SEQUENCE [LARGE SCALE GENOMIC DNA]</scope>
    <source>
        <strain evidence="2 3">TKL69</strain>
    </source>
</reference>
<keyword evidence="1" id="KW-0812">Transmembrane</keyword>
<dbReference type="AlphaFoldDB" id="A0A516KLC6"/>
<keyword evidence="3" id="KW-1185">Reference proteome</keyword>
<sequence length="112" mass="12938">MDSSRRNKELIQFIVSIILFFVLFFGIGFILNMLLRATWVMSFVYPIVVCFIVDDFPFSTYFLDTGDAFSTLWLNLRALTPVDITILASGFVGTIIAGFVIRWLRKQGYQMF</sequence>
<dbReference type="InterPro" id="IPR025917">
    <property type="entry name" value="YuiB"/>
</dbReference>
<organism evidence="2 3">
    <name type="scientific">Radiobacillus deserti</name>
    <dbReference type="NCBI Taxonomy" id="2594883"/>
    <lineage>
        <taxon>Bacteria</taxon>
        <taxon>Bacillati</taxon>
        <taxon>Bacillota</taxon>
        <taxon>Bacilli</taxon>
        <taxon>Bacillales</taxon>
        <taxon>Bacillaceae</taxon>
        <taxon>Radiobacillus</taxon>
    </lineage>
</organism>
<evidence type="ECO:0000313" key="3">
    <source>
        <dbReference type="Proteomes" id="UP000315215"/>
    </source>
</evidence>
<dbReference type="EMBL" id="CP041666">
    <property type="protein sequence ID" value="QDP42186.1"/>
    <property type="molecule type" value="Genomic_DNA"/>
</dbReference>
<evidence type="ECO:0000256" key="1">
    <source>
        <dbReference type="SAM" id="Phobius"/>
    </source>
</evidence>